<protein>
    <recommendedName>
        <fullName evidence="6">BHLH domain-containing protein</fullName>
    </recommendedName>
</protein>
<evidence type="ECO:0000259" key="6">
    <source>
        <dbReference type="PROSITE" id="PS50888"/>
    </source>
</evidence>
<evidence type="ECO:0000256" key="2">
    <source>
        <dbReference type="ARBA" id="ARBA00022902"/>
    </source>
</evidence>
<dbReference type="InterPro" id="IPR036638">
    <property type="entry name" value="HLH_DNA-bd_sf"/>
</dbReference>
<dbReference type="STRING" id="400727.A0A2T7P3N8"/>
<evidence type="ECO:0000256" key="1">
    <source>
        <dbReference type="ARBA" id="ARBA00004123"/>
    </source>
</evidence>
<dbReference type="PANTHER" id="PTHR23349">
    <property type="entry name" value="BASIC HELIX-LOOP-HELIX TRANSCRIPTION FACTOR, TWIST"/>
    <property type="match status" value="1"/>
</dbReference>
<dbReference type="GO" id="GO:0007399">
    <property type="term" value="P:nervous system development"/>
    <property type="evidence" value="ECO:0007669"/>
    <property type="project" value="UniProtKB-KW"/>
</dbReference>
<proteinExistence type="predicted"/>
<feature type="region of interest" description="Disordered" evidence="5">
    <location>
        <begin position="341"/>
        <end position="361"/>
    </location>
</feature>
<evidence type="ECO:0000313" key="8">
    <source>
        <dbReference type="Proteomes" id="UP000245119"/>
    </source>
</evidence>
<keyword evidence="3" id="KW-0238">DNA-binding</keyword>
<dbReference type="Proteomes" id="UP000245119">
    <property type="component" value="Linkage Group LG6"/>
</dbReference>
<feature type="region of interest" description="Disordered" evidence="5">
    <location>
        <begin position="58"/>
        <end position="78"/>
    </location>
</feature>
<sequence>MPTLAALTVSGGEQQVRTLIPLTTSTGERFLVAGPCIVLKTSLPTVAQHLQALRPLLKADSSNRGNNPTATRADKTTATRARMRGLKGGFKKDDVVVGGSGNEPSALRCKRRIDFGSLGLPRPMPATMARRNERERNRVKQVNLGFETLRQHVPSGRQNKKLSKVDTLKEAVRYIKHLQQVLRDADPTESSGSAFLTTIADTIHLTSRGAVTSATGSDVTSALAVSDESVGATSASSSTVALMEDTSDVDFECEMSQTTEDEADDEDDDDFTSITPTLTFVPEIERLAAGSPFSHLAPSPVPSPGSPGTSTTTVTTTTSAVVFQHDHDSYNYLADRWCGGSDGASSPSSPSQSSCGASEISCDETNSTNCDPYHDLSPDLADWLCAKFDIADEDVFR</sequence>
<dbReference type="GO" id="GO:0000981">
    <property type="term" value="F:DNA-binding transcription factor activity, RNA polymerase II-specific"/>
    <property type="evidence" value="ECO:0007669"/>
    <property type="project" value="TreeGrafter"/>
</dbReference>
<dbReference type="GO" id="GO:0005634">
    <property type="term" value="C:nucleus"/>
    <property type="evidence" value="ECO:0007669"/>
    <property type="project" value="UniProtKB-SubCell"/>
</dbReference>
<evidence type="ECO:0000256" key="3">
    <source>
        <dbReference type="ARBA" id="ARBA00023125"/>
    </source>
</evidence>
<keyword evidence="2" id="KW-0524">Neurogenesis</keyword>
<comment type="caution">
    <text evidence="7">The sequence shown here is derived from an EMBL/GenBank/DDBJ whole genome shotgun (WGS) entry which is preliminary data.</text>
</comment>
<dbReference type="FunFam" id="4.10.280.10:FF:000029">
    <property type="entry name" value="Achaete-scute family bHLH transcription factor 1"/>
    <property type="match status" value="1"/>
</dbReference>
<feature type="domain" description="BHLH" evidence="6">
    <location>
        <begin position="126"/>
        <end position="178"/>
    </location>
</feature>
<keyword evidence="4" id="KW-0539">Nucleus</keyword>
<comment type="subcellular location">
    <subcellularLocation>
        <location evidence="1">Nucleus</location>
    </subcellularLocation>
</comment>
<evidence type="ECO:0000256" key="5">
    <source>
        <dbReference type="SAM" id="MobiDB-lite"/>
    </source>
</evidence>
<dbReference type="GO" id="GO:0000977">
    <property type="term" value="F:RNA polymerase II transcription regulatory region sequence-specific DNA binding"/>
    <property type="evidence" value="ECO:0007669"/>
    <property type="project" value="TreeGrafter"/>
</dbReference>
<accession>A0A2T7P3N8</accession>
<dbReference type="EMBL" id="PZQS01000006">
    <property type="protein sequence ID" value="PVD28042.1"/>
    <property type="molecule type" value="Genomic_DNA"/>
</dbReference>
<name>A0A2T7P3N8_POMCA</name>
<feature type="compositionally biased region" description="Low complexity" evidence="5">
    <location>
        <begin position="343"/>
        <end position="358"/>
    </location>
</feature>
<dbReference type="AlphaFoldDB" id="A0A2T7P3N8"/>
<dbReference type="SUPFAM" id="SSF47459">
    <property type="entry name" value="HLH, helix-loop-helix DNA-binding domain"/>
    <property type="match status" value="1"/>
</dbReference>
<dbReference type="CDD" id="cd19723">
    <property type="entry name" value="bHLH_TS_ASCL1_like"/>
    <property type="match status" value="1"/>
</dbReference>
<dbReference type="SMART" id="SM00353">
    <property type="entry name" value="HLH"/>
    <property type="match status" value="1"/>
</dbReference>
<gene>
    <name evidence="7" type="ORF">C0Q70_10623</name>
</gene>
<dbReference type="PROSITE" id="PS50888">
    <property type="entry name" value="BHLH"/>
    <property type="match status" value="1"/>
</dbReference>
<feature type="region of interest" description="Disordered" evidence="5">
    <location>
        <begin position="292"/>
        <end position="313"/>
    </location>
</feature>
<evidence type="ECO:0000313" key="7">
    <source>
        <dbReference type="EMBL" id="PVD28042.1"/>
    </source>
</evidence>
<keyword evidence="8" id="KW-1185">Reference proteome</keyword>
<dbReference type="InterPro" id="IPR011598">
    <property type="entry name" value="bHLH_dom"/>
</dbReference>
<dbReference type="Pfam" id="PF00010">
    <property type="entry name" value="HLH"/>
    <property type="match status" value="1"/>
</dbReference>
<reference evidence="7 8" key="1">
    <citation type="submission" date="2018-04" db="EMBL/GenBank/DDBJ databases">
        <title>The genome of golden apple snail Pomacea canaliculata provides insight into stress tolerance and invasive adaptation.</title>
        <authorList>
            <person name="Liu C."/>
            <person name="Liu B."/>
            <person name="Ren Y."/>
            <person name="Zhang Y."/>
            <person name="Wang H."/>
            <person name="Li S."/>
            <person name="Jiang F."/>
            <person name="Yin L."/>
            <person name="Zhang G."/>
            <person name="Qian W."/>
            <person name="Fan W."/>
        </authorList>
    </citation>
    <scope>NUCLEOTIDE SEQUENCE [LARGE SCALE GENOMIC DNA]</scope>
    <source>
        <strain evidence="7">SZHN2017</strain>
        <tissue evidence="7">Muscle</tissue>
    </source>
</reference>
<dbReference type="GO" id="GO:0046983">
    <property type="term" value="F:protein dimerization activity"/>
    <property type="evidence" value="ECO:0007669"/>
    <property type="project" value="InterPro"/>
</dbReference>
<organism evidence="7 8">
    <name type="scientific">Pomacea canaliculata</name>
    <name type="common">Golden apple snail</name>
    <dbReference type="NCBI Taxonomy" id="400727"/>
    <lineage>
        <taxon>Eukaryota</taxon>
        <taxon>Metazoa</taxon>
        <taxon>Spiralia</taxon>
        <taxon>Lophotrochozoa</taxon>
        <taxon>Mollusca</taxon>
        <taxon>Gastropoda</taxon>
        <taxon>Caenogastropoda</taxon>
        <taxon>Architaenioglossa</taxon>
        <taxon>Ampullarioidea</taxon>
        <taxon>Ampullariidae</taxon>
        <taxon>Pomacea</taxon>
    </lineage>
</organism>
<dbReference type="OrthoDB" id="5976910at2759"/>
<dbReference type="InterPro" id="IPR050283">
    <property type="entry name" value="E-box_TF_Regulators"/>
</dbReference>
<dbReference type="Gene3D" id="4.10.280.10">
    <property type="entry name" value="Helix-loop-helix DNA-binding domain"/>
    <property type="match status" value="1"/>
</dbReference>
<dbReference type="PANTHER" id="PTHR23349:SF108">
    <property type="entry name" value="BHLH DOMAIN-CONTAINING PROTEIN"/>
    <property type="match status" value="1"/>
</dbReference>
<evidence type="ECO:0000256" key="4">
    <source>
        <dbReference type="ARBA" id="ARBA00023242"/>
    </source>
</evidence>